<evidence type="ECO:0000259" key="6">
    <source>
        <dbReference type="Pfam" id="PF22893"/>
    </source>
</evidence>
<protein>
    <submittedName>
        <fullName evidence="7">Uncharacterized protein</fullName>
    </submittedName>
</protein>
<dbReference type="Proteomes" id="UP000285146">
    <property type="component" value="Unassembled WGS sequence"/>
</dbReference>
<feature type="compositionally biased region" description="Acidic residues" evidence="4">
    <location>
        <begin position="327"/>
        <end position="342"/>
    </location>
</feature>
<dbReference type="InterPro" id="IPR054464">
    <property type="entry name" value="ULD_fung"/>
</dbReference>
<dbReference type="SUPFAM" id="SSF48452">
    <property type="entry name" value="TPR-like"/>
    <property type="match status" value="1"/>
</dbReference>
<dbReference type="Gene3D" id="1.25.40.10">
    <property type="entry name" value="Tetratricopeptide repeat domain"/>
    <property type="match status" value="1"/>
</dbReference>
<feature type="compositionally biased region" description="Basic residues" evidence="4">
    <location>
        <begin position="368"/>
        <end position="382"/>
    </location>
</feature>
<proteinExistence type="predicted"/>
<name>A0A423XIQ4_9PEZI</name>
<dbReference type="PANTHER" id="PTHR12760">
    <property type="entry name" value="TETRATRICOPEPTIDE REPEAT PROTEIN"/>
    <property type="match status" value="1"/>
</dbReference>
<dbReference type="InParanoid" id="A0A423XIQ4"/>
<accession>A0A423XIQ4</accession>
<feature type="region of interest" description="Disordered" evidence="4">
    <location>
        <begin position="321"/>
        <end position="404"/>
    </location>
</feature>
<feature type="region of interest" description="Disordered" evidence="4">
    <location>
        <begin position="968"/>
        <end position="1019"/>
    </location>
</feature>
<dbReference type="InterPro" id="IPR019734">
    <property type="entry name" value="TPR_rpt"/>
</dbReference>
<evidence type="ECO:0000313" key="8">
    <source>
        <dbReference type="Proteomes" id="UP000285146"/>
    </source>
</evidence>
<dbReference type="FunFam" id="1.25.40.10:FF:001208">
    <property type="entry name" value="Tetratricopeptide repeat domain-containing protein"/>
    <property type="match status" value="1"/>
</dbReference>
<keyword evidence="2 3" id="KW-0802">TPR repeat</keyword>
<feature type="domain" description="Ubiquitin-like" evidence="6">
    <location>
        <begin position="859"/>
        <end position="941"/>
    </location>
</feature>
<dbReference type="EMBL" id="LKEB01000007">
    <property type="protein sequence ID" value="ROW16009.1"/>
    <property type="molecule type" value="Genomic_DNA"/>
</dbReference>
<feature type="compositionally biased region" description="Basic and acidic residues" evidence="4">
    <location>
        <begin position="980"/>
        <end position="995"/>
    </location>
</feature>
<dbReference type="AlphaFoldDB" id="A0A423XIQ4"/>
<evidence type="ECO:0000313" key="7">
    <source>
        <dbReference type="EMBL" id="ROW16009.1"/>
    </source>
</evidence>
<dbReference type="STRING" id="1230097.A0A423XIQ4"/>
<keyword evidence="1" id="KW-0677">Repeat</keyword>
<dbReference type="PROSITE" id="PS50005">
    <property type="entry name" value="TPR"/>
    <property type="match status" value="1"/>
</dbReference>
<evidence type="ECO:0000256" key="1">
    <source>
        <dbReference type="ARBA" id="ARBA00022737"/>
    </source>
</evidence>
<dbReference type="InterPro" id="IPR011990">
    <property type="entry name" value="TPR-like_helical_dom_sf"/>
</dbReference>
<gene>
    <name evidence="7" type="ORF">VPNG_02543</name>
</gene>
<evidence type="ECO:0000256" key="2">
    <source>
        <dbReference type="ARBA" id="ARBA00022803"/>
    </source>
</evidence>
<feature type="repeat" description="TPR" evidence="3">
    <location>
        <begin position="160"/>
        <end position="193"/>
    </location>
</feature>
<feature type="compositionally biased region" description="Pro residues" evidence="4">
    <location>
        <begin position="517"/>
        <end position="537"/>
    </location>
</feature>
<evidence type="ECO:0000259" key="5">
    <source>
        <dbReference type="Pfam" id="PF22890"/>
    </source>
</evidence>
<feature type="region of interest" description="Disordered" evidence="4">
    <location>
        <begin position="838"/>
        <end position="860"/>
    </location>
</feature>
<comment type="caution">
    <text evidence="7">The sequence shown here is derived from an EMBL/GenBank/DDBJ whole genome shotgun (WGS) entry which is preliminary data.</text>
</comment>
<feature type="domain" description="EMC2 TPR-like" evidence="5">
    <location>
        <begin position="109"/>
        <end position="209"/>
    </location>
</feature>
<dbReference type="OrthoDB" id="124397at2759"/>
<dbReference type="Pfam" id="PF22890">
    <property type="entry name" value="TPR_EMC2"/>
    <property type="match status" value="1"/>
</dbReference>
<evidence type="ECO:0000256" key="3">
    <source>
        <dbReference type="PROSITE-ProRule" id="PRU00339"/>
    </source>
</evidence>
<sequence>MAPSLLHPPSHLSPAQALDLSQRAPTLLRNNPKSVSSSPLLSLFSAPESTELWITYENLLLSCLRTGDEESAQECIERLVKRFGPDNERISAFRGLVREAKATNDAELQAILKDYDEILVENNTNIPITKRRISLLRTLGRTADAVSGLLALLDFLPVDAEAWSELADIYVSQGLYAQAIYSLEEVLVLAPNAWNIHARLGEVEYMAATSTGIDENASRTYLAESLKRFCRSIELCDSYLRGYYGLKIVTSKLLNDPSKTSKQTGPEDFPLPAIETVERLSEKATQRLSEIVRRSTAKERGWCGYDESEVLEAQDLLSMESATFSESEADEEEWAGEDDIEPSDSASATADYRARPQRPHSGGTTRNPPRHHSLPRQQHRYSFRAPPSVPTDPVQTMSGSEPSEDYYMYGGRGHFVPPQGAYGGRGAYPQSHAGGYAPPPHHGYGGQMVPFGSNPFSPLSQGGSAGYFQEHRQYEMMPYQPPGFYGGAGAVGPVGAGPVAAPNYGMPPHVAQYMYSSPPPPPTEAPAPAPPPAPKTPAPVEEKPNPELEAMKVQLAAIHAERKAQEEATRQAELEKKIRQDAEKAFELRMMEMRKAQEEAKKEIELAKIEAERAARERIEEERKAEAERQRQHAELMARAEREARERIEKERQEDAERQRQHAEAMAKAEREARERLEEERKADAERQRLQAEAMAKAEREARERIEAERKAEAERQRLHAEAMAKAEREAKDKYEAALKAEEERKAKEAEERARAEETIRLKIAAEAKAAEEAKKLAEKQAAEEAERKKLVEEEMRLKAEKAWRDKLEADKQAEEERKAAEAATKLKYENEARLKLEKERQKAEDDAAKEAAAKKEQDKEPIKFKDAVGRKFNFPFNLCATWSSMEDLIKQAFAHVDAIGPHVHEGHYDLMGPDGEIILPMIWDKTIQPGWQITMRMWPMDKHPLQGSGSGSGMPAGMAAELRNMPTAGNGSRIPPHVDVVDVKPERKKSDGKAAKKTMSFFAGTKKPPKKSSSSKKQ</sequence>
<reference evidence="7 8" key="1">
    <citation type="submission" date="2015-09" db="EMBL/GenBank/DDBJ databases">
        <title>Host preference determinants of Valsa canker pathogens revealed by comparative genomics.</title>
        <authorList>
            <person name="Yin Z."/>
            <person name="Huang L."/>
        </authorList>
    </citation>
    <scope>NUCLEOTIDE SEQUENCE [LARGE SCALE GENOMIC DNA]</scope>
    <source>
        <strain evidence="7 8">SXYLt</strain>
    </source>
</reference>
<dbReference type="InterPro" id="IPR039856">
    <property type="entry name" value="EMC2-like"/>
</dbReference>
<dbReference type="Pfam" id="PF22893">
    <property type="entry name" value="ULD_2"/>
    <property type="match status" value="1"/>
</dbReference>
<dbReference type="SMART" id="SM00028">
    <property type="entry name" value="TPR"/>
    <property type="match status" value="1"/>
</dbReference>
<organism evidence="7 8">
    <name type="scientific">Cytospora leucostoma</name>
    <dbReference type="NCBI Taxonomy" id="1230097"/>
    <lineage>
        <taxon>Eukaryota</taxon>
        <taxon>Fungi</taxon>
        <taxon>Dikarya</taxon>
        <taxon>Ascomycota</taxon>
        <taxon>Pezizomycotina</taxon>
        <taxon>Sordariomycetes</taxon>
        <taxon>Sordariomycetidae</taxon>
        <taxon>Diaporthales</taxon>
        <taxon>Cytosporaceae</taxon>
        <taxon>Cytospora</taxon>
    </lineage>
</organism>
<evidence type="ECO:0000256" key="4">
    <source>
        <dbReference type="SAM" id="MobiDB-lite"/>
    </source>
</evidence>
<feature type="region of interest" description="Disordered" evidence="4">
    <location>
        <begin position="613"/>
        <end position="756"/>
    </location>
</feature>
<feature type="region of interest" description="Disordered" evidence="4">
    <location>
        <begin position="515"/>
        <end position="543"/>
    </location>
</feature>
<dbReference type="InterPro" id="IPR055217">
    <property type="entry name" value="TPR_EMC2"/>
</dbReference>
<feature type="compositionally biased region" description="Basic residues" evidence="4">
    <location>
        <begin position="1008"/>
        <end position="1019"/>
    </location>
</feature>
<keyword evidence="8" id="KW-1185">Reference proteome</keyword>